<protein>
    <submittedName>
        <fullName evidence="3">Molybdenum ABC transporter, periplasmic molybdenum-binding protein ModA (TC 3.A.1.8.1)</fullName>
    </submittedName>
</protein>
<name>A0A1W1EEN4_9ZZZZ</name>
<dbReference type="Gene3D" id="3.40.190.10">
    <property type="entry name" value="Periplasmic binding protein-like II"/>
    <property type="match status" value="2"/>
</dbReference>
<dbReference type="GO" id="GO:0030973">
    <property type="term" value="F:molybdate ion binding"/>
    <property type="evidence" value="ECO:0007669"/>
    <property type="project" value="InterPro"/>
</dbReference>
<dbReference type="Pfam" id="PF13531">
    <property type="entry name" value="SBP_bac_11"/>
    <property type="match status" value="1"/>
</dbReference>
<dbReference type="EMBL" id="FPKX01000052">
    <property type="protein sequence ID" value="SFZ98517.1"/>
    <property type="molecule type" value="Genomic_DNA"/>
</dbReference>
<dbReference type="PANTHER" id="PTHR30632">
    <property type="entry name" value="MOLYBDATE-BINDING PERIPLASMIC PROTEIN"/>
    <property type="match status" value="1"/>
</dbReference>
<dbReference type="GO" id="GO:0015689">
    <property type="term" value="P:molybdate ion transport"/>
    <property type="evidence" value="ECO:0007669"/>
    <property type="project" value="InterPro"/>
</dbReference>
<dbReference type="GO" id="GO:0046872">
    <property type="term" value="F:metal ion binding"/>
    <property type="evidence" value="ECO:0007669"/>
    <property type="project" value="UniProtKB-KW"/>
</dbReference>
<sequence>MRFILFFMLFASSFSFAANIQVAVAANVSYAIDELVQEFNVEHPDTKVRVILGSSGKLTAQISHGAPYDLFMSANMKYPEALYEKNLSNTKPVVYAEGTLALFSVKKHDFRKGLELLKDVNVKKIAVANPKTAPYGIAAEEALKNANIYDAVKSKFIYGESVSQTVSYAVTAADMGIIATSSLYSKHMTQYKKNLNWIELDSSLYTPIKQGIILLKRSKSMSDAKAFYDFMLSKKAKNILEKYGYKEP</sequence>
<dbReference type="InterPro" id="IPR050682">
    <property type="entry name" value="ModA/WtpA"/>
</dbReference>
<dbReference type="InterPro" id="IPR005950">
    <property type="entry name" value="ModA"/>
</dbReference>
<gene>
    <name evidence="3" type="ORF">MNB_SV-5-243</name>
</gene>
<dbReference type="CDD" id="cd13539">
    <property type="entry name" value="PBP2_AvModA"/>
    <property type="match status" value="1"/>
</dbReference>
<dbReference type="AlphaFoldDB" id="A0A1W1EEN4"/>
<dbReference type="PANTHER" id="PTHR30632:SF14">
    <property type="entry name" value="TUNGSTATE_MOLYBDATE_CHROMATE-BINDING PROTEIN MODA"/>
    <property type="match status" value="1"/>
</dbReference>
<evidence type="ECO:0000256" key="1">
    <source>
        <dbReference type="ARBA" id="ARBA00022723"/>
    </source>
</evidence>
<keyword evidence="1" id="KW-0479">Metal-binding</keyword>
<accession>A0A1W1EEN4</accession>
<dbReference type="InterPro" id="IPR044084">
    <property type="entry name" value="AvModA-like_subst-bd"/>
</dbReference>
<organism evidence="3">
    <name type="scientific">hydrothermal vent metagenome</name>
    <dbReference type="NCBI Taxonomy" id="652676"/>
    <lineage>
        <taxon>unclassified sequences</taxon>
        <taxon>metagenomes</taxon>
        <taxon>ecological metagenomes</taxon>
    </lineage>
</organism>
<proteinExistence type="predicted"/>
<evidence type="ECO:0000313" key="3">
    <source>
        <dbReference type="EMBL" id="SFZ98517.1"/>
    </source>
</evidence>
<keyword evidence="2" id="KW-0732">Signal</keyword>
<evidence type="ECO:0000256" key="2">
    <source>
        <dbReference type="ARBA" id="ARBA00022729"/>
    </source>
</evidence>
<dbReference type="SUPFAM" id="SSF53850">
    <property type="entry name" value="Periplasmic binding protein-like II"/>
    <property type="match status" value="1"/>
</dbReference>
<dbReference type="NCBIfam" id="TIGR01256">
    <property type="entry name" value="modA"/>
    <property type="match status" value="1"/>
</dbReference>
<dbReference type="PIRSF" id="PIRSF004846">
    <property type="entry name" value="ModA"/>
    <property type="match status" value="1"/>
</dbReference>
<reference evidence="3" key="1">
    <citation type="submission" date="2016-10" db="EMBL/GenBank/DDBJ databases">
        <authorList>
            <person name="de Groot N.N."/>
        </authorList>
    </citation>
    <scope>NUCLEOTIDE SEQUENCE</scope>
</reference>